<evidence type="ECO:0000313" key="4">
    <source>
        <dbReference type="Proteomes" id="UP001596501"/>
    </source>
</evidence>
<gene>
    <name evidence="3" type="ORF">ACFQPB_06080</name>
</gene>
<organism evidence="3 4">
    <name type="scientific">Hydrogenophaga atypica</name>
    <dbReference type="NCBI Taxonomy" id="249409"/>
    <lineage>
        <taxon>Bacteria</taxon>
        <taxon>Pseudomonadati</taxon>
        <taxon>Pseudomonadota</taxon>
        <taxon>Betaproteobacteria</taxon>
        <taxon>Burkholderiales</taxon>
        <taxon>Comamonadaceae</taxon>
        <taxon>Hydrogenophaga</taxon>
    </lineage>
</organism>
<dbReference type="EMBL" id="JBHTCA010000003">
    <property type="protein sequence ID" value="MFC7408422.1"/>
    <property type="molecule type" value="Genomic_DNA"/>
</dbReference>
<protein>
    <submittedName>
        <fullName evidence="3">Uncharacterized protein</fullName>
    </submittedName>
</protein>
<dbReference type="RefSeq" id="WP_382220655.1">
    <property type="nucleotide sequence ID" value="NZ_JBHTCA010000003.1"/>
</dbReference>
<dbReference type="Proteomes" id="UP001596501">
    <property type="component" value="Unassembled WGS sequence"/>
</dbReference>
<sequence>MFDAAMKSFVSVPVSHLVCLLMLGAAAVPAVAQDRIYRCGNEYTNDPGDAKARGCRVIEGGNVTVIQGLKPAPSSTAGAPARTPAPAASSGSPRNGNDRVDAAAQRARDADARTILEAELRKAENRLNGLSQEYNNGEPEKRGPEFRNHQMYLDRVAELKAGVARAQSDVDGIKRELARLGPASAAQR</sequence>
<feature type="chain" id="PRO_5046911684" evidence="2">
    <location>
        <begin position="33"/>
        <end position="188"/>
    </location>
</feature>
<proteinExistence type="predicted"/>
<comment type="caution">
    <text evidence="3">The sequence shown here is derived from an EMBL/GenBank/DDBJ whole genome shotgun (WGS) entry which is preliminary data.</text>
</comment>
<feature type="region of interest" description="Disordered" evidence="1">
    <location>
        <begin position="128"/>
        <end position="148"/>
    </location>
</feature>
<feature type="region of interest" description="Disordered" evidence="1">
    <location>
        <begin position="68"/>
        <end position="108"/>
    </location>
</feature>
<reference evidence="4" key="1">
    <citation type="journal article" date="2019" name="Int. J. Syst. Evol. Microbiol.">
        <title>The Global Catalogue of Microorganisms (GCM) 10K type strain sequencing project: providing services to taxonomists for standard genome sequencing and annotation.</title>
        <authorList>
            <consortium name="The Broad Institute Genomics Platform"/>
            <consortium name="The Broad Institute Genome Sequencing Center for Infectious Disease"/>
            <person name="Wu L."/>
            <person name="Ma J."/>
        </authorList>
    </citation>
    <scope>NUCLEOTIDE SEQUENCE [LARGE SCALE GENOMIC DNA]</scope>
    <source>
        <strain evidence="4">CGMCC 1.12371</strain>
    </source>
</reference>
<keyword evidence="2" id="KW-0732">Signal</keyword>
<feature type="compositionally biased region" description="Low complexity" evidence="1">
    <location>
        <begin position="71"/>
        <end position="94"/>
    </location>
</feature>
<feature type="signal peptide" evidence="2">
    <location>
        <begin position="1"/>
        <end position="32"/>
    </location>
</feature>
<feature type="compositionally biased region" description="Basic and acidic residues" evidence="1">
    <location>
        <begin position="96"/>
        <end position="108"/>
    </location>
</feature>
<keyword evidence="4" id="KW-1185">Reference proteome</keyword>
<name>A0ABW2QIL2_9BURK</name>
<evidence type="ECO:0000256" key="2">
    <source>
        <dbReference type="SAM" id="SignalP"/>
    </source>
</evidence>
<evidence type="ECO:0000313" key="3">
    <source>
        <dbReference type="EMBL" id="MFC7408422.1"/>
    </source>
</evidence>
<evidence type="ECO:0000256" key="1">
    <source>
        <dbReference type="SAM" id="MobiDB-lite"/>
    </source>
</evidence>
<feature type="compositionally biased region" description="Basic and acidic residues" evidence="1">
    <location>
        <begin position="138"/>
        <end position="148"/>
    </location>
</feature>
<accession>A0ABW2QIL2</accession>